<feature type="active site" evidence="5">
    <location>
        <position position="336"/>
    </location>
</feature>
<feature type="binding site" evidence="6">
    <location>
        <position position="325"/>
    </location>
    <ligand>
        <name>Mg(2+)</name>
        <dbReference type="ChEBI" id="CHEBI:18420"/>
        <label>2</label>
    </ligand>
</feature>
<evidence type="ECO:0000259" key="8">
    <source>
        <dbReference type="PROSITE" id="PS50975"/>
    </source>
</evidence>
<protein>
    <recommendedName>
        <fullName evidence="4">D-alanine--D-alanine ligase</fullName>
        <ecNumber evidence="4">6.3.2.4</ecNumber>
    </recommendedName>
    <alternativeName>
        <fullName evidence="4">D-Ala-D-Ala ligase</fullName>
    </alternativeName>
    <alternativeName>
        <fullName evidence="4">D-alanylalanine synthetase</fullName>
    </alternativeName>
</protein>
<comment type="pathway">
    <text evidence="4">Cell wall biogenesis; peptidoglycan biosynthesis.</text>
</comment>
<accession>A0A161YEK1</accession>
<comment type="subcellular location">
    <subcellularLocation>
        <location evidence="4">Cytoplasm</location>
    </subcellularLocation>
</comment>
<dbReference type="PROSITE" id="PS50975">
    <property type="entry name" value="ATP_GRASP"/>
    <property type="match status" value="1"/>
</dbReference>
<comment type="cofactor">
    <cofactor evidence="6">
        <name>Mg(2+)</name>
        <dbReference type="ChEBI" id="CHEBI:18420"/>
    </cofactor>
    <cofactor evidence="6">
        <name>Mn(2+)</name>
        <dbReference type="ChEBI" id="CHEBI:29035"/>
    </cofactor>
    <text evidence="6">Binds 2 magnesium or manganese ions per subunit.</text>
</comment>
<dbReference type="PANTHER" id="PTHR23132">
    <property type="entry name" value="D-ALANINE--D-ALANINE LIGASE"/>
    <property type="match status" value="1"/>
</dbReference>
<dbReference type="UniPathway" id="UPA00219"/>
<dbReference type="Proteomes" id="UP000076447">
    <property type="component" value="Unassembled WGS sequence"/>
</dbReference>
<keyword evidence="6" id="KW-0460">Magnesium</keyword>
<dbReference type="PATRIC" id="fig|43678.3.peg.3208"/>
<organism evidence="9 10">
    <name type="scientific">Oerskovia enterophila</name>
    <dbReference type="NCBI Taxonomy" id="43678"/>
    <lineage>
        <taxon>Bacteria</taxon>
        <taxon>Bacillati</taxon>
        <taxon>Actinomycetota</taxon>
        <taxon>Actinomycetes</taxon>
        <taxon>Micrococcales</taxon>
        <taxon>Cellulomonadaceae</taxon>
        <taxon>Oerskovia</taxon>
    </lineage>
</organism>
<evidence type="ECO:0000256" key="5">
    <source>
        <dbReference type="PIRSR" id="PIRSR039102-1"/>
    </source>
</evidence>
<keyword evidence="3 4" id="KW-0961">Cell wall biogenesis/degradation</keyword>
<keyword evidence="4" id="KW-0133">Cell shape</keyword>
<dbReference type="PIRSF" id="PIRSF039102">
    <property type="entry name" value="Ddl/VanB"/>
    <property type="match status" value="1"/>
</dbReference>
<dbReference type="InterPro" id="IPR011761">
    <property type="entry name" value="ATP-grasp"/>
</dbReference>
<keyword evidence="4" id="KW-0963">Cytoplasm</keyword>
<dbReference type="STRING" id="43678.OJAG_30600"/>
<dbReference type="NCBIfam" id="NF002378">
    <property type="entry name" value="PRK01372.1"/>
    <property type="match status" value="1"/>
</dbReference>
<feature type="binding site" evidence="6">
    <location>
        <position position="325"/>
    </location>
    <ligand>
        <name>Mg(2+)</name>
        <dbReference type="ChEBI" id="CHEBI:18420"/>
        <label>1</label>
    </ligand>
</feature>
<dbReference type="PANTHER" id="PTHR23132:SF23">
    <property type="entry name" value="D-ALANINE--D-ALANINE LIGASE B"/>
    <property type="match status" value="1"/>
</dbReference>
<dbReference type="InterPro" id="IPR005905">
    <property type="entry name" value="D_ala_D_ala"/>
</dbReference>
<evidence type="ECO:0000313" key="10">
    <source>
        <dbReference type="Proteomes" id="UP000076447"/>
    </source>
</evidence>
<dbReference type="GO" id="GO:0008716">
    <property type="term" value="F:D-alanine-D-alanine ligase activity"/>
    <property type="evidence" value="ECO:0007669"/>
    <property type="project" value="UniProtKB-UniRule"/>
</dbReference>
<evidence type="ECO:0000256" key="6">
    <source>
        <dbReference type="PIRSR" id="PIRSR039102-3"/>
    </source>
</evidence>
<comment type="catalytic activity">
    <reaction evidence="4">
        <text>2 D-alanine + ATP = D-alanyl-D-alanine + ADP + phosphate + H(+)</text>
        <dbReference type="Rhea" id="RHEA:11224"/>
        <dbReference type="ChEBI" id="CHEBI:15378"/>
        <dbReference type="ChEBI" id="CHEBI:30616"/>
        <dbReference type="ChEBI" id="CHEBI:43474"/>
        <dbReference type="ChEBI" id="CHEBI:57416"/>
        <dbReference type="ChEBI" id="CHEBI:57822"/>
        <dbReference type="ChEBI" id="CHEBI:456216"/>
        <dbReference type="EC" id="6.3.2.4"/>
    </reaction>
</comment>
<dbReference type="InterPro" id="IPR016185">
    <property type="entry name" value="PreATP-grasp_dom_sf"/>
</dbReference>
<keyword evidence="6" id="KW-0464">Manganese</keyword>
<feature type="binding site" evidence="6">
    <location>
        <position position="327"/>
    </location>
    <ligand>
        <name>Mg(2+)</name>
        <dbReference type="ChEBI" id="CHEBI:18420"/>
        <label>2</label>
    </ligand>
</feature>
<dbReference type="AlphaFoldDB" id="A0A161YEK1"/>
<dbReference type="SUPFAM" id="SSF52440">
    <property type="entry name" value="PreATP-grasp domain"/>
    <property type="match status" value="1"/>
</dbReference>
<reference evidence="9 10" key="1">
    <citation type="submission" date="2016-01" db="EMBL/GenBank/DDBJ databases">
        <title>Genome sequence of Oerskovia enterophila VJag, an agar and cellulose degrading bacterium.</title>
        <authorList>
            <person name="Poehlein A."/>
            <person name="Jag V."/>
            <person name="Bengelsdorf F."/>
            <person name="Duerre P."/>
            <person name="Daniel R."/>
        </authorList>
    </citation>
    <scope>NUCLEOTIDE SEQUENCE [LARGE SCALE GENOMIC DNA]</scope>
    <source>
        <strain evidence="9 10">VJag</strain>
    </source>
</reference>
<evidence type="ECO:0000256" key="2">
    <source>
        <dbReference type="ARBA" id="ARBA00022598"/>
    </source>
</evidence>
<dbReference type="InterPro" id="IPR011095">
    <property type="entry name" value="Dala_Dala_lig_C"/>
</dbReference>
<dbReference type="GO" id="GO:0005737">
    <property type="term" value="C:cytoplasm"/>
    <property type="evidence" value="ECO:0007669"/>
    <property type="project" value="UniProtKB-SubCell"/>
</dbReference>
<dbReference type="InterPro" id="IPR013815">
    <property type="entry name" value="ATP_grasp_subdomain_1"/>
</dbReference>
<keyword evidence="7" id="KW-0547">Nucleotide-binding</keyword>
<dbReference type="EC" id="6.3.2.4" evidence="4"/>
<dbReference type="GO" id="GO:0005524">
    <property type="term" value="F:ATP binding"/>
    <property type="evidence" value="ECO:0007669"/>
    <property type="project" value="UniProtKB-UniRule"/>
</dbReference>
<keyword evidence="7" id="KW-0067">ATP-binding</keyword>
<evidence type="ECO:0000256" key="7">
    <source>
        <dbReference type="PROSITE-ProRule" id="PRU00409"/>
    </source>
</evidence>
<feature type="active site" evidence="5">
    <location>
        <position position="202"/>
    </location>
</feature>
<dbReference type="Gene3D" id="3.30.1490.20">
    <property type="entry name" value="ATP-grasp fold, A domain"/>
    <property type="match status" value="1"/>
</dbReference>
<keyword evidence="6" id="KW-0479">Metal-binding</keyword>
<evidence type="ECO:0000256" key="4">
    <source>
        <dbReference type="HAMAP-Rule" id="MF_00047"/>
    </source>
</evidence>
<sequence length="368" mass="38240">MSTTPAHESTLQNVERTKTVGTAAENAILAEDVVEPDAASTTGSSGTSSRPEVQRVVILAGGLSHERDVSLRSGRRVAESLRGAGMDVTVLDVDASLLSALAADRPEVVWPLLHGASGEDGSVRDVLELLGLDYVGTGPRASRAAWNKAIAKNVVLGAGIDTPDYVTLPQSLFRELGAQPVLDAVVSRLGLPLVVKPNQGGSALGVTLVSRAEDLPRAMVDCFSYGELALIEKAVQGVEVAVSVVDGPDGPHALPAVEIVTDGPYDYDARYNPGRTNYFTPARLSAPVAARVAQVAVDAHVALGLRGLSRSDLIVDPDGVPHFLEVNVAPGMTETSLFPQAAHAAGLDLGGLYRQIVAQSVGARVTAT</sequence>
<dbReference type="GO" id="GO:0008360">
    <property type="term" value="P:regulation of cell shape"/>
    <property type="evidence" value="ECO:0007669"/>
    <property type="project" value="UniProtKB-KW"/>
</dbReference>
<feature type="binding site" evidence="6">
    <location>
        <position position="312"/>
    </location>
    <ligand>
        <name>Mg(2+)</name>
        <dbReference type="ChEBI" id="CHEBI:18420"/>
        <label>1</label>
    </ligand>
</feature>
<name>A0A161YEK1_9CELL</name>
<comment type="similarity">
    <text evidence="1 4">Belongs to the D-alanine--D-alanine ligase family.</text>
</comment>
<evidence type="ECO:0000256" key="1">
    <source>
        <dbReference type="ARBA" id="ARBA00010871"/>
    </source>
</evidence>
<dbReference type="GO" id="GO:0071555">
    <property type="term" value="P:cell wall organization"/>
    <property type="evidence" value="ECO:0007669"/>
    <property type="project" value="UniProtKB-KW"/>
</dbReference>
<dbReference type="Gene3D" id="3.30.470.20">
    <property type="entry name" value="ATP-grasp fold, B domain"/>
    <property type="match status" value="1"/>
</dbReference>
<keyword evidence="4" id="KW-0573">Peptidoglycan synthesis</keyword>
<feature type="active site" evidence="5">
    <location>
        <position position="66"/>
    </location>
</feature>
<dbReference type="GO" id="GO:0046872">
    <property type="term" value="F:metal ion binding"/>
    <property type="evidence" value="ECO:0007669"/>
    <property type="project" value="UniProtKB-KW"/>
</dbReference>
<keyword evidence="2 4" id="KW-0436">Ligase</keyword>
<evidence type="ECO:0000313" key="9">
    <source>
        <dbReference type="EMBL" id="KZM34228.1"/>
    </source>
</evidence>
<gene>
    <name evidence="9" type="primary">ddl_2</name>
    <name evidence="4" type="synonym">ddl</name>
    <name evidence="9" type="ORF">OJAG_30600</name>
</gene>
<dbReference type="HAMAP" id="MF_00047">
    <property type="entry name" value="Dala_Dala_lig"/>
    <property type="match status" value="1"/>
</dbReference>
<feature type="domain" description="ATP-grasp" evidence="8">
    <location>
        <begin position="152"/>
        <end position="358"/>
    </location>
</feature>
<comment type="function">
    <text evidence="4">Cell wall formation.</text>
</comment>
<dbReference type="Pfam" id="PF07478">
    <property type="entry name" value="Dala_Dala_lig_C"/>
    <property type="match status" value="1"/>
</dbReference>
<dbReference type="EMBL" id="LRIE01000081">
    <property type="protein sequence ID" value="KZM34228.1"/>
    <property type="molecule type" value="Genomic_DNA"/>
</dbReference>
<proteinExistence type="inferred from homology"/>
<comment type="caution">
    <text evidence="9">The sequence shown here is derived from an EMBL/GenBank/DDBJ whole genome shotgun (WGS) entry which is preliminary data.</text>
</comment>
<dbReference type="SUPFAM" id="SSF56059">
    <property type="entry name" value="Glutathione synthetase ATP-binding domain-like"/>
    <property type="match status" value="1"/>
</dbReference>
<evidence type="ECO:0000256" key="3">
    <source>
        <dbReference type="ARBA" id="ARBA00023316"/>
    </source>
</evidence>
<dbReference type="Gene3D" id="3.40.50.20">
    <property type="match status" value="1"/>
</dbReference>
<dbReference type="GO" id="GO:0009252">
    <property type="term" value="P:peptidoglycan biosynthetic process"/>
    <property type="evidence" value="ECO:0007669"/>
    <property type="project" value="UniProtKB-UniRule"/>
</dbReference>